<accession>A0A918C114</accession>
<protein>
    <submittedName>
        <fullName evidence="2">Uncharacterized protein</fullName>
    </submittedName>
</protein>
<evidence type="ECO:0000256" key="1">
    <source>
        <dbReference type="SAM" id="MobiDB-lite"/>
    </source>
</evidence>
<reference evidence="2" key="1">
    <citation type="journal article" date="2014" name="Int. J. Syst. Evol. Microbiol.">
        <title>Complete genome sequence of Corynebacterium casei LMG S-19264T (=DSM 44701T), isolated from a smear-ripened cheese.</title>
        <authorList>
            <consortium name="US DOE Joint Genome Institute (JGI-PGF)"/>
            <person name="Walter F."/>
            <person name="Albersmeier A."/>
            <person name="Kalinowski J."/>
            <person name="Ruckert C."/>
        </authorList>
    </citation>
    <scope>NUCLEOTIDE SEQUENCE</scope>
    <source>
        <strain evidence="2">JCM 31311</strain>
    </source>
</reference>
<keyword evidence="3" id="KW-1185">Reference proteome</keyword>
<comment type="caution">
    <text evidence="2">The sequence shown here is derived from an EMBL/GenBank/DDBJ whole genome shotgun (WGS) entry which is preliminary data.</text>
</comment>
<proteinExistence type="predicted"/>
<evidence type="ECO:0000313" key="2">
    <source>
        <dbReference type="EMBL" id="GGR00199.1"/>
    </source>
</evidence>
<gene>
    <name evidence="2" type="ORF">GCM10008957_11170</name>
</gene>
<evidence type="ECO:0000313" key="3">
    <source>
        <dbReference type="Proteomes" id="UP000603865"/>
    </source>
</evidence>
<name>A0A918C114_9DEIO</name>
<dbReference type="Proteomes" id="UP000603865">
    <property type="component" value="Unassembled WGS sequence"/>
</dbReference>
<feature type="region of interest" description="Disordered" evidence="1">
    <location>
        <begin position="1"/>
        <end position="30"/>
    </location>
</feature>
<organism evidence="2 3">
    <name type="scientific">Deinococcus ruber</name>
    <dbReference type="NCBI Taxonomy" id="1848197"/>
    <lineage>
        <taxon>Bacteria</taxon>
        <taxon>Thermotogati</taxon>
        <taxon>Deinococcota</taxon>
        <taxon>Deinococci</taxon>
        <taxon>Deinococcales</taxon>
        <taxon>Deinococcaceae</taxon>
        <taxon>Deinococcus</taxon>
    </lineage>
</organism>
<dbReference type="AlphaFoldDB" id="A0A918C114"/>
<sequence length="180" mass="20798">MPKERPNRSYVPKGRQSIEQLTSSRTEQREARDYAEQWYSALLYWTVREVKIPYSFHYDDATGPEMLTTGNNARTPTRYLRTPAGEFTEGEVGTIITEMTRSGTVEAKQLGKMLEKLRYERSTCMATLLREDGRWERNREAAVRYAVAVLTLAVRLRVEAAERPLALMRLEQSRLTTPTC</sequence>
<dbReference type="EMBL" id="BMQL01000004">
    <property type="protein sequence ID" value="GGR00199.1"/>
    <property type="molecule type" value="Genomic_DNA"/>
</dbReference>
<dbReference type="RefSeq" id="WP_189088536.1">
    <property type="nucleotide sequence ID" value="NZ_BMQL01000004.1"/>
</dbReference>
<reference evidence="2" key="2">
    <citation type="submission" date="2020-09" db="EMBL/GenBank/DDBJ databases">
        <authorList>
            <person name="Sun Q."/>
            <person name="Ohkuma M."/>
        </authorList>
    </citation>
    <scope>NUCLEOTIDE SEQUENCE</scope>
    <source>
        <strain evidence="2">JCM 31311</strain>
    </source>
</reference>